<evidence type="ECO:0000313" key="1">
    <source>
        <dbReference type="EMBL" id="RCV36248.1"/>
    </source>
</evidence>
<proteinExistence type="predicted"/>
<protein>
    <submittedName>
        <fullName evidence="1">Uncharacterized protein</fullName>
    </submittedName>
</protein>
<reference evidence="1" key="1">
    <citation type="journal article" date="2012" name="Nat. Biotechnol.">
        <title>Reference genome sequence of the model plant Setaria.</title>
        <authorList>
            <person name="Bennetzen J.L."/>
            <person name="Schmutz J."/>
            <person name="Wang H."/>
            <person name="Percifield R."/>
            <person name="Hawkins J."/>
            <person name="Pontaroli A.C."/>
            <person name="Estep M."/>
            <person name="Feng L."/>
            <person name="Vaughn J.N."/>
            <person name="Grimwood J."/>
            <person name="Jenkins J."/>
            <person name="Barry K."/>
            <person name="Lindquist E."/>
            <person name="Hellsten U."/>
            <person name="Deshpande S."/>
            <person name="Wang X."/>
            <person name="Wu X."/>
            <person name="Mitros T."/>
            <person name="Triplett J."/>
            <person name="Yang X."/>
            <person name="Ye C.Y."/>
            <person name="Mauro-Herrera M."/>
            <person name="Wang L."/>
            <person name="Li P."/>
            <person name="Sharma M."/>
            <person name="Sharma R."/>
            <person name="Ronald P.C."/>
            <person name="Panaud O."/>
            <person name="Kellogg E.A."/>
            <person name="Brutnell T.P."/>
            <person name="Doust A.N."/>
            <person name="Tuskan G.A."/>
            <person name="Rokhsar D."/>
            <person name="Devos K.M."/>
        </authorList>
    </citation>
    <scope>NUCLEOTIDE SEQUENCE [LARGE SCALE GENOMIC DNA]</scope>
    <source>
        <strain evidence="1">Yugu1</strain>
    </source>
</reference>
<organism evidence="1">
    <name type="scientific">Setaria italica</name>
    <name type="common">Foxtail millet</name>
    <name type="synonym">Panicum italicum</name>
    <dbReference type="NCBI Taxonomy" id="4555"/>
    <lineage>
        <taxon>Eukaryota</taxon>
        <taxon>Viridiplantae</taxon>
        <taxon>Streptophyta</taxon>
        <taxon>Embryophyta</taxon>
        <taxon>Tracheophyta</taxon>
        <taxon>Spermatophyta</taxon>
        <taxon>Magnoliopsida</taxon>
        <taxon>Liliopsida</taxon>
        <taxon>Poales</taxon>
        <taxon>Poaceae</taxon>
        <taxon>PACMAD clade</taxon>
        <taxon>Panicoideae</taxon>
        <taxon>Panicodae</taxon>
        <taxon>Paniceae</taxon>
        <taxon>Cenchrinae</taxon>
        <taxon>Setaria</taxon>
    </lineage>
</organism>
<sequence>MVGFAPASAHSTLQAGHSKLLLTTLEEIIQLQIKEENNVSQKPKQMECHCWAIRCRSSTYLEWSPNTNQLLEKCSKHKQKSVELEFPFSPLKMYSVFLLHLLKF</sequence>
<dbReference type="AlphaFoldDB" id="A0A368S1G4"/>
<dbReference type="EMBL" id="CM003534">
    <property type="protein sequence ID" value="RCV36248.1"/>
    <property type="molecule type" value="Genomic_DNA"/>
</dbReference>
<accession>A0A368S1G4</accession>
<reference evidence="1" key="2">
    <citation type="submission" date="2015-07" db="EMBL/GenBank/DDBJ databases">
        <authorList>
            <person name="Noorani M."/>
        </authorList>
    </citation>
    <scope>NUCLEOTIDE SEQUENCE</scope>
    <source>
        <strain evidence="1">Yugu1</strain>
    </source>
</reference>
<gene>
    <name evidence="1" type="ORF">SETIT_7G303300v2</name>
</gene>
<name>A0A368S1G4_SETIT</name>